<dbReference type="GO" id="GO:0007268">
    <property type="term" value="P:chemical synaptic transmission"/>
    <property type="evidence" value="ECO:0000318"/>
    <property type="project" value="GO_Central"/>
</dbReference>
<dbReference type="KEGG" id="cel:CELE_R03E1.3"/>
<evidence type="ECO:0000313" key="22">
    <source>
        <dbReference type="EMBL" id="CAB07402.3"/>
    </source>
</evidence>
<dbReference type="RefSeq" id="NP_510359.3">
    <property type="nucleotide sequence ID" value="NM_077958.6"/>
</dbReference>
<keyword evidence="8" id="KW-0406">Ion transport</keyword>
<evidence type="ECO:0000313" key="24">
    <source>
        <dbReference type="WormBase" id="R03E1.3"/>
    </source>
</evidence>
<organism evidence="22 23">
    <name type="scientific">Caenorhabditis elegans</name>
    <dbReference type="NCBI Taxonomy" id="6239"/>
    <lineage>
        <taxon>Eukaryota</taxon>
        <taxon>Metazoa</taxon>
        <taxon>Ecdysozoa</taxon>
        <taxon>Nematoda</taxon>
        <taxon>Chromadorea</taxon>
        <taxon>Rhabditida</taxon>
        <taxon>Rhabditina</taxon>
        <taxon>Rhabditomorpha</taxon>
        <taxon>Rhabditoidea</taxon>
        <taxon>Rhabditidae</taxon>
        <taxon>Peloderinae</taxon>
        <taxon>Caenorhabditis</taxon>
    </lineage>
</organism>
<dbReference type="GO" id="GO:0004888">
    <property type="term" value="F:transmembrane signaling receptor activity"/>
    <property type="evidence" value="ECO:0007669"/>
    <property type="project" value="InterPro"/>
</dbReference>
<dbReference type="PaxDb" id="6239-R03E1.3"/>
<dbReference type="STRING" id="6239.R03E1.3.1"/>
<evidence type="ECO:0000256" key="8">
    <source>
        <dbReference type="ARBA" id="ARBA00023065"/>
    </source>
</evidence>
<evidence type="ECO:0000256" key="12">
    <source>
        <dbReference type="ARBA" id="ARBA00023286"/>
    </source>
</evidence>
<dbReference type="GO" id="GO:0042391">
    <property type="term" value="P:regulation of membrane potential"/>
    <property type="evidence" value="ECO:0000318"/>
    <property type="project" value="GO_Central"/>
</dbReference>
<dbReference type="Proteomes" id="UP000001940">
    <property type="component" value="Chromosome X"/>
</dbReference>
<dbReference type="OMA" id="TSWTDEY"/>
<evidence type="ECO:0000256" key="11">
    <source>
        <dbReference type="ARBA" id="ARBA00023180"/>
    </source>
</evidence>
<dbReference type="GO" id="GO:0006897">
    <property type="term" value="P:endocytosis"/>
    <property type="evidence" value="ECO:0007669"/>
    <property type="project" value="UniProtKB-KW"/>
</dbReference>
<dbReference type="Pfam" id="PF02931">
    <property type="entry name" value="Neur_chan_LBD"/>
    <property type="match status" value="1"/>
</dbReference>
<name>Q9XTY8_CAEEL</name>
<dbReference type="CTD" id="181525"/>
<dbReference type="Gene3D" id="1.20.58.390">
    <property type="entry name" value="Neurotransmitter-gated ion-channel transmembrane domain"/>
    <property type="match status" value="1"/>
</dbReference>
<keyword evidence="3" id="KW-0813">Transport</keyword>
<dbReference type="SMR" id="Q9XTY8"/>
<evidence type="ECO:0000313" key="23">
    <source>
        <dbReference type="Proteomes" id="UP000001940"/>
    </source>
</evidence>
<feature type="chain" id="PRO_5004337720" description="Acetylcholine receptor-like protein cup-4" evidence="20">
    <location>
        <begin position="24"/>
        <end position="502"/>
    </location>
</feature>
<keyword evidence="7 19" id="KW-1133">Transmembrane helix</keyword>
<comment type="function">
    <text evidence="15">Thought to regulate endocytosis in coelomocytes through modulation of phospholipase C activity. Possible acetylcholine receptor.</text>
</comment>
<dbReference type="EMBL" id="BX284606">
    <property type="protein sequence ID" value="CAB07402.3"/>
    <property type="molecule type" value="Genomic_DNA"/>
</dbReference>
<dbReference type="InterPro" id="IPR038050">
    <property type="entry name" value="Neuro_actylchol_rec"/>
</dbReference>
<dbReference type="InterPro" id="IPR036734">
    <property type="entry name" value="Neur_chan_lig-bd_sf"/>
</dbReference>
<evidence type="ECO:0000256" key="5">
    <source>
        <dbReference type="ARBA" id="ARBA00022692"/>
    </source>
</evidence>
<dbReference type="GO" id="GO:0034220">
    <property type="term" value="P:monoatomic ion transmembrane transport"/>
    <property type="evidence" value="ECO:0000318"/>
    <property type="project" value="GO_Central"/>
</dbReference>
<evidence type="ECO:0000256" key="6">
    <source>
        <dbReference type="ARBA" id="ARBA00022729"/>
    </source>
</evidence>
<proteinExistence type="inferred from homology"/>
<keyword evidence="14" id="KW-0968">Cytoplasmic vesicle</keyword>
<gene>
    <name evidence="22 24" type="primary">lgc-25</name>
    <name evidence="22" type="ORF">CELE_R03E1.3</name>
    <name evidence="24" type="ORF">R03E1.3</name>
</gene>
<dbReference type="HOGENOM" id="CLU_018074_2_6_1"/>
<evidence type="ECO:0000256" key="19">
    <source>
        <dbReference type="SAM" id="Phobius"/>
    </source>
</evidence>
<evidence type="ECO:0000256" key="14">
    <source>
        <dbReference type="ARBA" id="ARBA00023329"/>
    </source>
</evidence>
<dbReference type="GO" id="GO:0043005">
    <property type="term" value="C:neuron projection"/>
    <property type="evidence" value="ECO:0000318"/>
    <property type="project" value="GO_Central"/>
</dbReference>
<feature type="transmembrane region" description="Helical" evidence="19">
    <location>
        <begin position="323"/>
        <end position="343"/>
    </location>
</feature>
<protein>
    <recommendedName>
        <fullName evidence="16">Acetylcholine receptor-like protein cup-4</fullName>
    </recommendedName>
    <alternativeName>
        <fullName evidence="17">Coelomocyte uptake defective protein 4</fullName>
    </alternativeName>
</protein>
<evidence type="ECO:0000256" key="18">
    <source>
        <dbReference type="SAM" id="MobiDB-lite"/>
    </source>
</evidence>
<dbReference type="GO" id="GO:1904315">
    <property type="term" value="F:transmitter-gated monoatomic ion channel activity involved in regulation of postsynaptic membrane potential"/>
    <property type="evidence" value="ECO:0000318"/>
    <property type="project" value="GO_Central"/>
</dbReference>
<evidence type="ECO:0000256" key="7">
    <source>
        <dbReference type="ARBA" id="ARBA00022989"/>
    </source>
</evidence>
<feature type="transmembrane region" description="Helical" evidence="19">
    <location>
        <begin position="259"/>
        <end position="279"/>
    </location>
</feature>
<feature type="domain" description="Neurotransmitter-gated ion-channel ligand-binding" evidence="21">
    <location>
        <begin position="27"/>
        <end position="183"/>
    </location>
</feature>
<dbReference type="PeptideAtlas" id="Q9XTY8"/>
<dbReference type="GO" id="GO:0005886">
    <property type="term" value="C:plasma membrane"/>
    <property type="evidence" value="ECO:0000318"/>
    <property type="project" value="GO_Central"/>
</dbReference>
<dbReference type="AGR" id="WB:WBGene00010994"/>
<dbReference type="InterPro" id="IPR006201">
    <property type="entry name" value="Neur_channel"/>
</dbReference>
<dbReference type="GeneID" id="181525"/>
<sequence length="502" mass="57519">MTLTQLLLIGILVIWHLDNQVCGLSKEQQLEKQLMVKYNYKVRPVKSEATVTQVNVFLSIAHVEKVDEHEQTALVHGHIWATWIDEYMQWDAKKENVTKLTISAHSLWQPALALYNSARGNSWHLYMGAMPATVYSTGKVWSTGTFSFYVTCQFDFTNWPFDQQSCPIVIADWVYNLNQVNLSDPYILKEYGKPSIRLSYDPIEKSDKRHVAGWEVMDAWKKHCYWGPKGCKEEQPEGEAEWYWSLLEFGIILRRHLPYFSLSILFPMAGTSLILLLCFWIETHSICFFTIMLNIILQSYYGSSLLAKMPPGSGRTPKIVHLYNMNLLLSAVQFVLIVFSEFLRLRLPKKFELDLGFDIIGVPQRFGVDKLFTQKGLSFDPQELFSNVYSTRTLEEILEQGGGSSSTSVGIGNPLHEDITSFQKSSDSSVLIDIPMTSEPQSFSASTSELLSSEPSSNEETQISEEPEEERILDVQLRHIKRYVFCLVIFIHIIAFLLVLFT</sequence>
<dbReference type="CDD" id="cd18989">
    <property type="entry name" value="LGIC_ECD_cation"/>
    <property type="match status" value="1"/>
</dbReference>
<comment type="similarity">
    <text evidence="2">Belongs to the ligand-gated ion channel (TC 1.A.9) family. Acetylcholine receptor (TC 1.A.9.1) subfamily.</text>
</comment>
<feature type="compositionally biased region" description="Low complexity" evidence="18">
    <location>
        <begin position="442"/>
        <end position="461"/>
    </location>
</feature>
<evidence type="ECO:0000256" key="4">
    <source>
        <dbReference type="ARBA" id="ARBA00022583"/>
    </source>
</evidence>
<evidence type="ECO:0000256" key="17">
    <source>
        <dbReference type="ARBA" id="ARBA00075302"/>
    </source>
</evidence>
<dbReference type="GO" id="GO:0098794">
    <property type="term" value="C:postsynapse"/>
    <property type="evidence" value="ECO:0007669"/>
    <property type="project" value="GOC"/>
</dbReference>
<feature type="region of interest" description="Disordered" evidence="18">
    <location>
        <begin position="439"/>
        <end position="468"/>
    </location>
</feature>
<dbReference type="GO" id="GO:0045202">
    <property type="term" value="C:synapse"/>
    <property type="evidence" value="ECO:0000318"/>
    <property type="project" value="GO_Central"/>
</dbReference>
<keyword evidence="13" id="KW-0407">Ion channel</keyword>
<dbReference type="GO" id="GO:0005231">
    <property type="term" value="F:excitatory extracellular ligand-gated monoatomic ion channel activity"/>
    <property type="evidence" value="ECO:0000318"/>
    <property type="project" value="GO_Central"/>
</dbReference>
<keyword evidence="10" id="KW-0675">Receptor</keyword>
<dbReference type="GO" id="GO:0030659">
    <property type="term" value="C:cytoplasmic vesicle membrane"/>
    <property type="evidence" value="ECO:0007669"/>
    <property type="project" value="UniProtKB-SubCell"/>
</dbReference>
<keyword evidence="11" id="KW-0325">Glycoprotein</keyword>
<reference evidence="22 23" key="1">
    <citation type="journal article" date="1998" name="Science">
        <title>Genome sequence of the nematode C. elegans: a platform for investigating biology.</title>
        <authorList>
            <consortium name="The C. elegans sequencing consortium"/>
            <person name="Sulson J.E."/>
            <person name="Waterston R."/>
        </authorList>
    </citation>
    <scope>NUCLEOTIDE SEQUENCE [LARGE SCALE GENOMIC DNA]</scope>
    <source>
        <strain evidence="22 23">Bristol N2</strain>
    </source>
</reference>
<evidence type="ECO:0000259" key="21">
    <source>
        <dbReference type="Pfam" id="PF02931"/>
    </source>
</evidence>
<feature type="signal peptide" evidence="20">
    <location>
        <begin position="1"/>
        <end position="23"/>
    </location>
</feature>
<evidence type="ECO:0000256" key="9">
    <source>
        <dbReference type="ARBA" id="ARBA00023136"/>
    </source>
</evidence>
<evidence type="ECO:0000256" key="10">
    <source>
        <dbReference type="ARBA" id="ARBA00023170"/>
    </source>
</evidence>
<dbReference type="OrthoDB" id="5975154at2759"/>
<dbReference type="PANTHER" id="PTHR18945">
    <property type="entry name" value="NEUROTRANSMITTER GATED ION CHANNEL"/>
    <property type="match status" value="1"/>
</dbReference>
<evidence type="ECO:0000256" key="3">
    <source>
        <dbReference type="ARBA" id="ARBA00022448"/>
    </source>
</evidence>
<keyword evidence="4" id="KW-0254">Endocytosis</keyword>
<dbReference type="PIR" id="T23877">
    <property type="entry name" value="T23877"/>
</dbReference>
<evidence type="ECO:0000256" key="13">
    <source>
        <dbReference type="ARBA" id="ARBA00023303"/>
    </source>
</evidence>
<dbReference type="PhylomeDB" id="Q9XTY8"/>
<dbReference type="FunFam" id="2.70.170.10:FF:000057">
    <property type="entry name" value="Ligand-Gated ion Channel"/>
    <property type="match status" value="1"/>
</dbReference>
<keyword evidence="5 19" id="KW-0812">Transmembrane</keyword>
<dbReference type="GO" id="GO:0005892">
    <property type="term" value="C:acetylcholine-gated channel complex"/>
    <property type="evidence" value="ECO:0000318"/>
    <property type="project" value="GO_Central"/>
</dbReference>
<dbReference type="eggNOG" id="KOG3645">
    <property type="taxonomic scope" value="Eukaryota"/>
</dbReference>
<dbReference type="InterPro" id="IPR006202">
    <property type="entry name" value="Neur_chan_lig-bd"/>
</dbReference>
<keyword evidence="12" id="KW-1071">Ligand-gated ion channel</keyword>
<evidence type="ECO:0000256" key="2">
    <source>
        <dbReference type="ARBA" id="ARBA00009237"/>
    </source>
</evidence>
<evidence type="ECO:0000256" key="15">
    <source>
        <dbReference type="ARBA" id="ARBA00056246"/>
    </source>
</evidence>
<keyword evidence="6 20" id="KW-0732">Signal</keyword>
<evidence type="ECO:0000256" key="1">
    <source>
        <dbReference type="ARBA" id="ARBA00004439"/>
    </source>
</evidence>
<dbReference type="WormBase" id="R03E1.3">
    <property type="protein sequence ID" value="CE40988"/>
    <property type="gene ID" value="WBGene00010994"/>
    <property type="gene designation" value="lgc-25"/>
</dbReference>
<dbReference type="InParanoid" id="Q9XTY8"/>
<accession>Q9XTY8</accession>
<feature type="transmembrane region" description="Helical" evidence="19">
    <location>
        <begin position="483"/>
        <end position="501"/>
    </location>
</feature>
<feature type="transmembrane region" description="Helical" evidence="19">
    <location>
        <begin position="286"/>
        <end position="303"/>
    </location>
</feature>
<dbReference type="SUPFAM" id="SSF63712">
    <property type="entry name" value="Nicotinic receptor ligand binding domain-like"/>
    <property type="match status" value="1"/>
</dbReference>
<dbReference type="UCSC" id="R03E1.3">
    <property type="organism name" value="c. elegans"/>
</dbReference>
<comment type="subcellular location">
    <subcellularLocation>
        <location evidence="1">Cytoplasmic vesicle membrane</location>
        <topology evidence="1">Multi-pass membrane protein</topology>
    </subcellularLocation>
</comment>
<dbReference type="Bgee" id="WBGene00010994">
    <property type="expression patterns" value="Expressed in larva and 3 other cell types or tissues"/>
</dbReference>
<keyword evidence="23" id="KW-1185">Reference proteome</keyword>
<evidence type="ECO:0000256" key="16">
    <source>
        <dbReference type="ARBA" id="ARBA00074610"/>
    </source>
</evidence>
<dbReference type="PRINTS" id="PR00252">
    <property type="entry name" value="NRIONCHANNEL"/>
</dbReference>
<keyword evidence="9 19" id="KW-0472">Membrane</keyword>
<dbReference type="AlphaFoldDB" id="Q9XTY8"/>
<evidence type="ECO:0000256" key="20">
    <source>
        <dbReference type="SAM" id="SignalP"/>
    </source>
</evidence>
<dbReference type="Gene3D" id="2.70.170.10">
    <property type="entry name" value="Neurotransmitter-gated ion-channel ligand-binding domain"/>
    <property type="match status" value="1"/>
</dbReference>
<dbReference type="FunCoup" id="Q9XTY8">
    <property type="interactions" value="31"/>
</dbReference>